<keyword evidence="5" id="KW-0675">Receptor</keyword>
<dbReference type="GO" id="GO:0007411">
    <property type="term" value="P:axon guidance"/>
    <property type="evidence" value="ECO:0007669"/>
    <property type="project" value="TreeGrafter"/>
</dbReference>
<keyword evidence="4" id="KW-0472">Membrane</keyword>
<gene>
    <name evidence="7" type="ORF">GSONMT00047206001</name>
</gene>
<dbReference type="PANTHER" id="PTHR46877:SF14">
    <property type="entry name" value="RECEPTOR PROTEIN-TYROSINE KINASE"/>
    <property type="match status" value="1"/>
</dbReference>
<evidence type="ECO:0000256" key="5">
    <source>
        <dbReference type="ARBA" id="ARBA00023170"/>
    </source>
</evidence>
<comment type="subcellular location">
    <subcellularLocation>
        <location evidence="1">Membrane</location>
        <topology evidence="1">Single-pass membrane protein</topology>
    </subcellularLocation>
</comment>
<dbReference type="EMBL" id="FR975819">
    <property type="protein sequence ID" value="CDR18294.1"/>
    <property type="molecule type" value="Genomic_DNA"/>
</dbReference>
<evidence type="ECO:0000256" key="1">
    <source>
        <dbReference type="ARBA" id="ARBA00004167"/>
    </source>
</evidence>
<keyword evidence="3" id="KW-0067">ATP-binding</keyword>
<evidence type="ECO:0000313" key="8">
    <source>
        <dbReference type="Proteomes" id="UP000193380"/>
    </source>
</evidence>
<evidence type="ECO:0000256" key="4">
    <source>
        <dbReference type="ARBA" id="ARBA00023136"/>
    </source>
</evidence>
<dbReference type="Proteomes" id="UP000193380">
    <property type="component" value="Unassembled WGS sequence"/>
</dbReference>
<dbReference type="GO" id="GO:0005886">
    <property type="term" value="C:plasma membrane"/>
    <property type="evidence" value="ECO:0007669"/>
    <property type="project" value="TreeGrafter"/>
</dbReference>
<dbReference type="Gene3D" id="3.30.200.20">
    <property type="entry name" value="Phosphorylase Kinase, domain 1"/>
    <property type="match status" value="1"/>
</dbReference>
<dbReference type="PaxDb" id="8022-A0A061A7E6"/>
<dbReference type="GO" id="GO:0030425">
    <property type="term" value="C:dendrite"/>
    <property type="evidence" value="ECO:0007669"/>
    <property type="project" value="TreeGrafter"/>
</dbReference>
<dbReference type="InterPro" id="IPR027936">
    <property type="entry name" value="Eph_TM"/>
</dbReference>
<dbReference type="PANTHER" id="PTHR46877">
    <property type="entry name" value="EPH RECEPTOR A5"/>
    <property type="match status" value="1"/>
</dbReference>
<evidence type="ECO:0000256" key="3">
    <source>
        <dbReference type="ARBA" id="ARBA00022840"/>
    </source>
</evidence>
<organism evidence="7 8">
    <name type="scientific">Oncorhynchus mykiss</name>
    <name type="common">Rainbow trout</name>
    <name type="synonym">Salmo gairdneri</name>
    <dbReference type="NCBI Taxonomy" id="8022"/>
    <lineage>
        <taxon>Eukaryota</taxon>
        <taxon>Metazoa</taxon>
        <taxon>Chordata</taxon>
        <taxon>Craniata</taxon>
        <taxon>Vertebrata</taxon>
        <taxon>Euteleostomi</taxon>
        <taxon>Actinopterygii</taxon>
        <taxon>Neopterygii</taxon>
        <taxon>Teleostei</taxon>
        <taxon>Protacanthopterygii</taxon>
        <taxon>Salmoniformes</taxon>
        <taxon>Salmonidae</taxon>
        <taxon>Salmoninae</taxon>
        <taxon>Oncorhynchus</taxon>
    </lineage>
</organism>
<dbReference type="InterPro" id="IPR050449">
    <property type="entry name" value="Ephrin_rcpt_TKs"/>
</dbReference>
<dbReference type="Pfam" id="PF14575">
    <property type="entry name" value="EphA2_TM"/>
    <property type="match status" value="1"/>
</dbReference>
<keyword evidence="2" id="KW-0547">Nucleotide-binding</keyword>
<evidence type="ECO:0000259" key="6">
    <source>
        <dbReference type="Pfam" id="PF14575"/>
    </source>
</evidence>
<dbReference type="AlphaFoldDB" id="A0A061A7E6"/>
<sequence length="74" mass="8583">MNDQNGQYLMRQTGMKVYIDPFTYEDPNEAVRDFAKEIDVSFVKIEEVIGAGQYLLLPPRPLYLLLPLPLPLKR</sequence>
<reference evidence="7" key="1">
    <citation type="journal article" date="2014" name="Nat. Commun.">
        <title>The rainbow trout genome provides novel insights into evolution after whole-genome duplication in vertebrates.</title>
        <authorList>
            <person name="Berthelot C."/>
            <person name="Brunet F."/>
            <person name="Chalopin D."/>
            <person name="Juanchich A."/>
            <person name="Bernard M."/>
            <person name="Noel B."/>
            <person name="Bento P."/>
            <person name="Da Silva C."/>
            <person name="Labadie K."/>
            <person name="Alberti A."/>
            <person name="Aury J.M."/>
            <person name="Louis A."/>
            <person name="Dehais P."/>
            <person name="Bardou P."/>
            <person name="Montfort J."/>
            <person name="Klopp C."/>
            <person name="Cabau C."/>
            <person name="Gaspin C."/>
            <person name="Thorgaard G.H."/>
            <person name="Boussaha M."/>
            <person name="Quillet E."/>
            <person name="Guyomard R."/>
            <person name="Galiana D."/>
            <person name="Bobe J."/>
            <person name="Volff J.N."/>
            <person name="Genet C."/>
            <person name="Wincker P."/>
            <person name="Jaillon O."/>
            <person name="Roest Crollius H."/>
            <person name="Guiguen Y."/>
        </authorList>
    </citation>
    <scope>NUCLEOTIDE SEQUENCE [LARGE SCALE GENOMIC DNA]</scope>
</reference>
<evidence type="ECO:0000256" key="2">
    <source>
        <dbReference type="ARBA" id="ARBA00022741"/>
    </source>
</evidence>
<evidence type="ECO:0000313" key="7">
    <source>
        <dbReference type="EMBL" id="CDR18294.1"/>
    </source>
</evidence>
<dbReference type="GO" id="GO:0005005">
    <property type="term" value="F:transmembrane-ephrin receptor activity"/>
    <property type="evidence" value="ECO:0007669"/>
    <property type="project" value="TreeGrafter"/>
</dbReference>
<reference evidence="7" key="2">
    <citation type="submission" date="2014-03" db="EMBL/GenBank/DDBJ databases">
        <authorList>
            <person name="Genoscope - CEA"/>
        </authorList>
    </citation>
    <scope>NUCLEOTIDE SEQUENCE</scope>
</reference>
<accession>A0A061A7E6</accession>
<protein>
    <recommendedName>
        <fullName evidence="6">Ephrin receptor transmembrane domain-containing protein</fullName>
    </recommendedName>
</protein>
<name>A0A061A7E6_ONCMY</name>
<dbReference type="STRING" id="8022.A0A061A7E6"/>
<proteinExistence type="predicted"/>
<dbReference type="GO" id="GO:0005524">
    <property type="term" value="F:ATP binding"/>
    <property type="evidence" value="ECO:0007669"/>
    <property type="project" value="UniProtKB-KW"/>
</dbReference>
<feature type="domain" description="Ephrin receptor transmembrane" evidence="6">
    <location>
        <begin position="3"/>
        <end position="40"/>
    </location>
</feature>